<evidence type="ECO:0000313" key="2">
    <source>
        <dbReference type="EMBL" id="KAF6431624.1"/>
    </source>
</evidence>
<accession>A0A7J8E886</accession>
<gene>
    <name evidence="2" type="ORF">HJG63_008135</name>
</gene>
<name>A0A7J8E886_ROUAE</name>
<dbReference type="EMBL" id="JACASE010000010">
    <property type="protein sequence ID" value="KAF6431624.1"/>
    <property type="molecule type" value="Genomic_DNA"/>
</dbReference>
<dbReference type="Proteomes" id="UP000593571">
    <property type="component" value="Unassembled WGS sequence"/>
</dbReference>
<evidence type="ECO:0000256" key="1">
    <source>
        <dbReference type="SAM" id="MobiDB-lite"/>
    </source>
</evidence>
<feature type="region of interest" description="Disordered" evidence="1">
    <location>
        <begin position="1"/>
        <end position="94"/>
    </location>
</feature>
<organism evidence="2 3">
    <name type="scientific">Rousettus aegyptiacus</name>
    <name type="common">Egyptian fruit bat</name>
    <name type="synonym">Pteropus aegyptiacus</name>
    <dbReference type="NCBI Taxonomy" id="9407"/>
    <lineage>
        <taxon>Eukaryota</taxon>
        <taxon>Metazoa</taxon>
        <taxon>Chordata</taxon>
        <taxon>Craniata</taxon>
        <taxon>Vertebrata</taxon>
        <taxon>Euteleostomi</taxon>
        <taxon>Mammalia</taxon>
        <taxon>Eutheria</taxon>
        <taxon>Laurasiatheria</taxon>
        <taxon>Chiroptera</taxon>
        <taxon>Yinpterochiroptera</taxon>
        <taxon>Pteropodoidea</taxon>
        <taxon>Pteropodidae</taxon>
        <taxon>Rousettinae</taxon>
        <taxon>Rousettus</taxon>
    </lineage>
</organism>
<comment type="caution">
    <text evidence="2">The sequence shown here is derived from an EMBL/GenBank/DDBJ whole genome shotgun (WGS) entry which is preliminary data.</text>
</comment>
<sequence length="128" mass="13933">MARGGARGGRAAQCGSLTRLRPGPRLLRSPDRTLPSPDSRGQFANTHALRGRLSPQSRLPLGVLGDAPHRGLPRGHAGKTKGQWGRPGRQKYPSVTTLAEEIQEAKLRTRAPARTERWLQKVDVMTGT</sequence>
<evidence type="ECO:0000313" key="3">
    <source>
        <dbReference type="Proteomes" id="UP000593571"/>
    </source>
</evidence>
<protein>
    <submittedName>
        <fullName evidence="2">Uncharacterized protein</fullName>
    </submittedName>
</protein>
<dbReference type="AlphaFoldDB" id="A0A7J8E886"/>
<keyword evidence="3" id="KW-1185">Reference proteome</keyword>
<feature type="compositionally biased region" description="Low complexity" evidence="1">
    <location>
        <begin position="9"/>
        <end position="27"/>
    </location>
</feature>
<reference evidence="2 3" key="1">
    <citation type="journal article" date="2020" name="Nature">
        <title>Six reference-quality genomes reveal evolution of bat adaptations.</title>
        <authorList>
            <person name="Jebb D."/>
            <person name="Huang Z."/>
            <person name="Pippel M."/>
            <person name="Hughes G.M."/>
            <person name="Lavrichenko K."/>
            <person name="Devanna P."/>
            <person name="Winkler S."/>
            <person name="Jermiin L.S."/>
            <person name="Skirmuntt E.C."/>
            <person name="Katzourakis A."/>
            <person name="Burkitt-Gray L."/>
            <person name="Ray D.A."/>
            <person name="Sullivan K.A.M."/>
            <person name="Roscito J.G."/>
            <person name="Kirilenko B.M."/>
            <person name="Davalos L.M."/>
            <person name="Corthals A.P."/>
            <person name="Power M.L."/>
            <person name="Jones G."/>
            <person name="Ransome R.D."/>
            <person name="Dechmann D.K.N."/>
            <person name="Locatelli A.G."/>
            <person name="Puechmaille S.J."/>
            <person name="Fedrigo O."/>
            <person name="Jarvis E.D."/>
            <person name="Hiller M."/>
            <person name="Vernes S.C."/>
            <person name="Myers E.W."/>
            <person name="Teeling E.C."/>
        </authorList>
    </citation>
    <scope>NUCLEOTIDE SEQUENCE [LARGE SCALE GENOMIC DNA]</scope>
    <source>
        <strain evidence="2">MRouAeg1</strain>
        <tissue evidence="2">Muscle</tissue>
    </source>
</reference>
<proteinExistence type="predicted"/>